<feature type="region of interest" description="Disordered" evidence="1">
    <location>
        <begin position="1439"/>
        <end position="1470"/>
    </location>
</feature>
<feature type="compositionally biased region" description="Polar residues" evidence="1">
    <location>
        <begin position="1130"/>
        <end position="1148"/>
    </location>
</feature>
<feature type="compositionally biased region" description="Low complexity" evidence="1">
    <location>
        <begin position="795"/>
        <end position="806"/>
    </location>
</feature>
<dbReference type="EMBL" id="MIGC01002534">
    <property type="protein sequence ID" value="PHJ20916.1"/>
    <property type="molecule type" value="Genomic_DNA"/>
</dbReference>
<keyword evidence="3" id="KW-1185">Reference proteome</keyword>
<feature type="compositionally biased region" description="Basic and acidic residues" evidence="1">
    <location>
        <begin position="1453"/>
        <end position="1465"/>
    </location>
</feature>
<evidence type="ECO:0000313" key="2">
    <source>
        <dbReference type="EMBL" id="PHJ20916.1"/>
    </source>
</evidence>
<feature type="compositionally biased region" description="Basic and acidic residues" evidence="1">
    <location>
        <begin position="829"/>
        <end position="880"/>
    </location>
</feature>
<feature type="region of interest" description="Disordered" evidence="1">
    <location>
        <begin position="542"/>
        <end position="702"/>
    </location>
</feature>
<feature type="non-terminal residue" evidence="2">
    <location>
        <position position="1924"/>
    </location>
</feature>
<comment type="caution">
    <text evidence="2">The sequence shown here is derived from an EMBL/GenBank/DDBJ whole genome shotgun (WGS) entry which is preliminary data.</text>
</comment>
<feature type="region of interest" description="Disordered" evidence="1">
    <location>
        <begin position="774"/>
        <end position="903"/>
    </location>
</feature>
<name>A0A2C6KYP8_9APIC</name>
<dbReference type="GeneID" id="94428634"/>
<feature type="region of interest" description="Disordered" evidence="1">
    <location>
        <begin position="371"/>
        <end position="422"/>
    </location>
</feature>
<feature type="compositionally biased region" description="Basic and acidic residues" evidence="1">
    <location>
        <begin position="226"/>
        <end position="259"/>
    </location>
</feature>
<feature type="region of interest" description="Disordered" evidence="1">
    <location>
        <begin position="1065"/>
        <end position="1235"/>
    </location>
</feature>
<proteinExistence type="predicted"/>
<feature type="region of interest" description="Disordered" evidence="1">
    <location>
        <begin position="439"/>
        <end position="517"/>
    </location>
</feature>
<feature type="compositionally biased region" description="Low complexity" evidence="1">
    <location>
        <begin position="1178"/>
        <end position="1194"/>
    </location>
</feature>
<feature type="region of interest" description="Disordered" evidence="1">
    <location>
        <begin position="71"/>
        <end position="130"/>
    </location>
</feature>
<feature type="compositionally biased region" description="Basic and acidic residues" evidence="1">
    <location>
        <begin position="1080"/>
        <end position="1089"/>
    </location>
</feature>
<feature type="region of interest" description="Disordered" evidence="1">
    <location>
        <begin position="1517"/>
        <end position="1627"/>
    </location>
</feature>
<evidence type="ECO:0000313" key="3">
    <source>
        <dbReference type="Proteomes" id="UP000221165"/>
    </source>
</evidence>
<feature type="compositionally biased region" description="Polar residues" evidence="1">
    <location>
        <begin position="1613"/>
        <end position="1626"/>
    </location>
</feature>
<feature type="region of interest" description="Disordered" evidence="1">
    <location>
        <begin position="172"/>
        <end position="259"/>
    </location>
</feature>
<feature type="compositionally biased region" description="Polar residues" evidence="1">
    <location>
        <begin position="1155"/>
        <end position="1164"/>
    </location>
</feature>
<feature type="region of interest" description="Disordered" evidence="1">
    <location>
        <begin position="1795"/>
        <end position="1890"/>
    </location>
</feature>
<dbReference type="Proteomes" id="UP000221165">
    <property type="component" value="Unassembled WGS sequence"/>
</dbReference>
<gene>
    <name evidence="2" type="ORF">CSUI_005246</name>
</gene>
<protein>
    <submittedName>
        <fullName evidence="2">Uncharacterized protein</fullName>
    </submittedName>
</protein>
<feature type="compositionally biased region" description="Low complexity" evidence="1">
    <location>
        <begin position="476"/>
        <end position="486"/>
    </location>
</feature>
<feature type="compositionally biased region" description="Basic and acidic residues" evidence="1">
    <location>
        <begin position="178"/>
        <end position="199"/>
    </location>
</feature>
<reference evidence="2 3" key="1">
    <citation type="journal article" date="2017" name="Int. J. Parasitol.">
        <title>The genome of the protozoan parasite Cystoisospora suis and a reverse vaccinology approach to identify vaccine candidates.</title>
        <authorList>
            <person name="Palmieri N."/>
            <person name="Shrestha A."/>
            <person name="Ruttkowski B."/>
            <person name="Beck T."/>
            <person name="Vogl C."/>
            <person name="Tomley F."/>
            <person name="Blake D.P."/>
            <person name="Joachim A."/>
        </authorList>
    </citation>
    <scope>NUCLEOTIDE SEQUENCE [LARGE SCALE GENOMIC DNA]</scope>
    <source>
        <strain evidence="2 3">Wien I</strain>
    </source>
</reference>
<feature type="compositionally biased region" description="Basic and acidic residues" evidence="1">
    <location>
        <begin position="1795"/>
        <end position="1815"/>
    </location>
</feature>
<evidence type="ECO:0000256" key="1">
    <source>
        <dbReference type="SAM" id="MobiDB-lite"/>
    </source>
</evidence>
<organism evidence="2 3">
    <name type="scientific">Cystoisospora suis</name>
    <dbReference type="NCBI Taxonomy" id="483139"/>
    <lineage>
        <taxon>Eukaryota</taxon>
        <taxon>Sar</taxon>
        <taxon>Alveolata</taxon>
        <taxon>Apicomplexa</taxon>
        <taxon>Conoidasida</taxon>
        <taxon>Coccidia</taxon>
        <taxon>Eucoccidiorida</taxon>
        <taxon>Eimeriorina</taxon>
        <taxon>Sarcocystidae</taxon>
        <taxon>Cystoisospora</taxon>
    </lineage>
</organism>
<feature type="compositionally biased region" description="Basic and acidic residues" evidence="1">
    <location>
        <begin position="71"/>
        <end position="86"/>
    </location>
</feature>
<dbReference type="VEuPathDB" id="ToxoDB:CSUI_005246"/>
<feature type="compositionally biased region" description="Low complexity" evidence="1">
    <location>
        <begin position="1439"/>
        <end position="1450"/>
    </location>
</feature>
<feature type="compositionally biased region" description="Low complexity" evidence="1">
    <location>
        <begin position="571"/>
        <end position="592"/>
    </location>
</feature>
<sequence>MLSSTQLDRLYQLTEKTPEGLVKYERWIRTMEALASGDGSNASQRDSFSSSLKEGSVFVTEEKFSKTLPYKAERRSSGERIDERKGAGPVQDETYTRKRTHSDFTVTKKSHARNTPVERKGEGSFPMKRHPLVDVCSGQRPFLSGDLSSESRLVAEAEARAKAPVSRQGVIGINACQGRDREKRESPGGEEQTEIKREGMQPLGDQDYPPEAKESQRATLDTTEQDNSKIAEGDQKRLGDQAEKRDHSEVDRCAHTVSPKDGDRVIRSCHVNDRRHTKPDSVATDVEKREDCPFCMETVSAKVGGENGEVLVEASPADGQVHRIILSPPGVHTPGGEKGELSSMPPSLFIALGNRKETLVSSASAGVCEAAETHPKASGESNISLTLPSDLPASTRPPCSSPSGARARYASSSPLYGRTPTGLMGIRESAKVTRVTGNVSFSPVGVPKQAERDDFLSSQMTGKKGELFQSEEEEASFASQEFAEAETGFQKSEDSEDKDGKSEAASTTAGTTTCCTYTGGTTRRAMMLLMHGETDSTSVVSICTGGQTGSTSECPASDSFSDSGETPLTVSLHPRAHSSLSPLPSSPDQSTSVQDEAVALPGKPEFPLARRFPGNNPENEEAHPPSSLPSSLYSFSQEKEGDKNPPQTQALKSCDGLGRQLSIPQKDDRNMSVLSPRNLPSPSPPAQLFSLRPQSGRGVATTDGCFMTRIKGKDGAAQNLSLLSASREEPKEPSASPQRFFADRAAPPLSPEAIVEDNNASKLLPPRCLYSDISPGGDTLLSMHAEKEKSEESLHSSFSSSVFTESVHPDPLFPASATEAVDSSSRELQSPKEQEGVLEYRDGSDEARTVRQREREKEESRSGEDMGMPHRMNTSHEERTGSTGEAGESLRMSSEERPSLQITVKEYEKTEDRDSFEMHQQDNMQGETLIPHKLPEEFPSVCTFQVAQGSSSTHAVNRAKKVGSWRREVFQEVHHDKQAERGAEVGKVRGETYLPQQRPIRKNSSLTCSDTIRNDAGIDRVCETPKEHLQGFSALIRGCGEDEPDCRLEQEEECCSLPTIKTAGKLKDCVPPGKGPAKQGRGEDSDRLVPTKQKTSGEVDDIEGQEDQLQGKKGSLITCPPILSPVSPASHPSSTSPLLVRCSASSEPSPFPGDSSCQGPSISGSPAVVTYDGGIQDVSVRPSSAFPASSSCSSELLPQKQQDGHKLTKSSARTGGGLEMQASTPAYHHQSGSSRSTISRSLRLILSLSSAPSSSPSSQARIPEFPSRTQFLSACTTPSCPHVTCPSVSACTSITLPSSFLERHGSSPSSPRTACCLLSSAICPAMSPLTPACSSSSACSSDTSGVSSSTPTFRSLPSCTPSCTVLSSPAPLSSFTYAPAYMSSVLGYPPHPSASQPCISSSCSSSSSSVSLSSSSLQKGHSLPMASLCPSSEATTLCASPSPASSGSSSQVLERKPQPAREESSRWCTGETPKVTESFVSVKHKDAVAQSVGDVLSRDLEEDTIVLPALSIWNKENEKTIPPPCHSTPDPSIPYLSRRSASFPSPSPPSSQEERQWPMGSEEKSRVCLRGSSSDERDVKDISSCSPSAGGSPLTDGERRPSGKLESAAAERSCSSVNGHASTLQGNKGDGSFSLRLPVDLCPSLSVTFSGEDSRSRNTELLPGVSENLSNCTVNEQSAQDKEGEAFADDVSAFEHCSLEKRLWRRNAEGEILRHCHKRSDGDTVERVTQPDTPEYQETPGPQLIYEVKAALHEERSSASLIDKSDICVTGVQEETDSAKSGRGQLDLLCPDAEGEQRERKNGHIHGSKELHADEATEQTLRVPGSLNKGETDTSPPPTGREQEQQEGKKRLHCSEEQRRERYRTEIEGPKAASRSSRSGEDKDSSTLCREAARVPAKTGQAHIKNLFDRGFDSGVLVTHKEWS</sequence>
<feature type="compositionally biased region" description="Basic and acidic residues" evidence="1">
    <location>
        <begin position="1841"/>
        <end position="1869"/>
    </location>
</feature>
<feature type="compositionally biased region" description="Basic and acidic residues" evidence="1">
    <location>
        <begin position="1552"/>
        <end position="1566"/>
    </location>
</feature>
<feature type="compositionally biased region" description="Basic and acidic residues" evidence="1">
    <location>
        <begin position="784"/>
        <end position="794"/>
    </location>
</feature>
<feature type="compositionally biased region" description="Polar residues" evidence="1">
    <location>
        <begin position="542"/>
        <end position="569"/>
    </location>
</feature>
<feature type="compositionally biased region" description="Low complexity" evidence="1">
    <location>
        <begin position="504"/>
        <end position="517"/>
    </location>
</feature>
<feature type="compositionally biased region" description="Low complexity" evidence="1">
    <location>
        <begin position="624"/>
        <end position="636"/>
    </location>
</feature>
<accession>A0A2C6KYP8</accession>
<dbReference type="RefSeq" id="XP_067922601.1">
    <property type="nucleotide sequence ID" value="XM_068065423.1"/>
</dbReference>